<dbReference type="NCBIfam" id="TIGR03802">
    <property type="entry name" value="Asp_Ala_antiprt"/>
    <property type="match status" value="1"/>
</dbReference>
<feature type="transmembrane region" description="Helical" evidence="8">
    <location>
        <begin position="65"/>
        <end position="86"/>
    </location>
</feature>
<gene>
    <name evidence="10" type="ORF">IMAU50013_01903</name>
</gene>
<sequence>MWHNISNFALNNPSVAIFLTLGLGYFVGRFHIKSFKLGATVGVLLVGLVIGQLGKFQIAPVVKNLFFDLFIFTIGYEVGPAFINSFKKKGLKFIIQSVVFTVIAFAVAMGLFKVFHVQFGEAGGIIAGALTQSACIGTANSAIEALHISQAAKTVAMSQVAIAYALTYVFGTVGVLIFLKNIAPAILRVNLREATKKYIEENHISNGDQGVKISANIRVRAFKLNKGCEFIGNTLTDFDKNNQGLIIEEVVRDGKMLAATTTTLQENDTILVVGDIKHFAELADKDPKMSELDANNFHLNLKKATVLLTKAYSYGALEQILSNGVLIDTAEHDGQKITNYTRLTVGDHVTIIGPANYLTNAIKTIGYEKVTGIKTDVSFMSIDIFLGILLGAIVITIHKIPLTLGGGGSALFAGLYFGWLQQKHPTTGIISPSTRWLLKSLGLNLFIAVVGLQAGSGFVTALKEMGWLVFVIGVLVSILPHFLTLLFSRFVLKMNIVDNIGSLCGSGTITAALNAVNAETDSSVFALSYTPTYALGNIFLTVMAPLVVAILA</sequence>
<comment type="similarity">
    <text evidence="2">Belongs to the AAE transporter (TC 2.A.81) family.</text>
</comment>
<feature type="transmembrane region" description="Helical" evidence="8">
    <location>
        <begin position="403"/>
        <end position="420"/>
    </location>
</feature>
<dbReference type="Proteomes" id="UP000601587">
    <property type="component" value="Unassembled WGS sequence"/>
</dbReference>
<dbReference type="Pfam" id="PF06826">
    <property type="entry name" value="Asp-Al_Ex"/>
    <property type="match status" value="2"/>
</dbReference>
<evidence type="ECO:0000256" key="2">
    <source>
        <dbReference type="ARBA" id="ARBA00009854"/>
    </source>
</evidence>
<feature type="transmembrane region" description="Helical" evidence="8">
    <location>
        <begin position="93"/>
        <end position="112"/>
    </location>
</feature>
<dbReference type="GO" id="GO:0005886">
    <property type="term" value="C:plasma membrane"/>
    <property type="evidence" value="ECO:0007669"/>
    <property type="project" value="UniProtKB-SubCell"/>
</dbReference>
<evidence type="ECO:0000256" key="7">
    <source>
        <dbReference type="ARBA" id="ARBA00023136"/>
    </source>
</evidence>
<name>A0A9Q5BZ38_LACHE</name>
<evidence type="ECO:0000256" key="8">
    <source>
        <dbReference type="SAM" id="Phobius"/>
    </source>
</evidence>
<keyword evidence="5 8" id="KW-0812">Transmembrane</keyword>
<dbReference type="Pfam" id="PF02080">
    <property type="entry name" value="TrkA_C"/>
    <property type="match status" value="1"/>
</dbReference>
<accession>A0A9Q5BZ38</accession>
<protein>
    <submittedName>
        <fullName evidence="10">Aspartate/alanine antiporter</fullName>
    </submittedName>
</protein>
<keyword evidence="7 8" id="KW-0472">Membrane</keyword>
<evidence type="ECO:0000256" key="3">
    <source>
        <dbReference type="ARBA" id="ARBA00022448"/>
    </source>
</evidence>
<keyword evidence="6 8" id="KW-1133">Transmembrane helix</keyword>
<evidence type="ECO:0000256" key="1">
    <source>
        <dbReference type="ARBA" id="ARBA00004651"/>
    </source>
</evidence>
<dbReference type="RefSeq" id="WP_172981342.1">
    <property type="nucleotide sequence ID" value="NZ_CP155077.1"/>
</dbReference>
<dbReference type="NCBIfam" id="TIGR01625">
    <property type="entry name" value="YidE_YbjL_dupl"/>
    <property type="match status" value="2"/>
</dbReference>
<dbReference type="InterPro" id="IPR036721">
    <property type="entry name" value="RCK_C_sf"/>
</dbReference>
<dbReference type="GO" id="GO:0008324">
    <property type="term" value="F:monoatomic cation transmembrane transporter activity"/>
    <property type="evidence" value="ECO:0007669"/>
    <property type="project" value="InterPro"/>
</dbReference>
<evidence type="ECO:0000313" key="11">
    <source>
        <dbReference type="Proteomes" id="UP000601587"/>
    </source>
</evidence>
<dbReference type="GO" id="GO:0006813">
    <property type="term" value="P:potassium ion transport"/>
    <property type="evidence" value="ECO:0007669"/>
    <property type="project" value="InterPro"/>
</dbReference>
<feature type="transmembrane region" description="Helical" evidence="8">
    <location>
        <begin position="530"/>
        <end position="551"/>
    </location>
</feature>
<comment type="caution">
    <text evidence="10">The sequence shown here is derived from an EMBL/GenBank/DDBJ whole genome shotgun (WGS) entry which is preliminary data.</text>
</comment>
<reference evidence="10" key="1">
    <citation type="submission" date="2019-09" db="EMBL/GenBank/DDBJ databases">
        <title>Comparative genomic analysis of Lactobacillus helveticus.</title>
        <authorList>
            <person name="Zhang H."/>
            <person name="Chen Y."/>
            <person name="Zhong Z."/>
        </authorList>
    </citation>
    <scope>NUCLEOTIDE SEQUENCE</scope>
    <source>
        <strain evidence="10">IMAU50013</strain>
    </source>
</reference>
<dbReference type="PANTHER" id="PTHR30445">
    <property type="entry name" value="K(+)_H(+) ANTIPORTER SUBUNIT KHTT"/>
    <property type="match status" value="1"/>
</dbReference>
<proteinExistence type="inferred from homology"/>
<keyword evidence="4" id="KW-1003">Cell membrane</keyword>
<organism evidence="10 11">
    <name type="scientific">Lactobacillus helveticus</name>
    <name type="common">Lactobacillus suntoryeus</name>
    <dbReference type="NCBI Taxonomy" id="1587"/>
    <lineage>
        <taxon>Bacteria</taxon>
        <taxon>Bacillati</taxon>
        <taxon>Bacillota</taxon>
        <taxon>Bacilli</taxon>
        <taxon>Lactobacillales</taxon>
        <taxon>Lactobacillaceae</taxon>
        <taxon>Lactobacillus</taxon>
    </lineage>
</organism>
<feature type="transmembrane region" description="Helical" evidence="8">
    <location>
        <begin position="441"/>
        <end position="461"/>
    </location>
</feature>
<dbReference type="Gene3D" id="3.30.70.1450">
    <property type="entry name" value="Regulator of K+ conductance, C-terminal domain"/>
    <property type="match status" value="1"/>
</dbReference>
<feature type="transmembrane region" description="Helical" evidence="8">
    <location>
        <begin position="377"/>
        <end position="397"/>
    </location>
</feature>
<dbReference type="EMBL" id="WCGB01000060">
    <property type="protein sequence ID" value="NRN92337.1"/>
    <property type="molecule type" value="Genomic_DNA"/>
</dbReference>
<feature type="domain" description="RCK C-terminal" evidence="9">
    <location>
        <begin position="207"/>
        <end position="288"/>
    </location>
</feature>
<dbReference type="InterPro" id="IPR006037">
    <property type="entry name" value="RCK_C"/>
</dbReference>
<evidence type="ECO:0000256" key="6">
    <source>
        <dbReference type="ARBA" id="ARBA00022989"/>
    </source>
</evidence>
<comment type="subcellular location">
    <subcellularLocation>
        <location evidence="1">Cell membrane</location>
        <topology evidence="1">Multi-pass membrane protein</topology>
    </subcellularLocation>
</comment>
<feature type="transmembrane region" description="Helical" evidence="8">
    <location>
        <begin position="161"/>
        <end position="179"/>
    </location>
</feature>
<dbReference type="PANTHER" id="PTHR30445:SF9">
    <property type="match status" value="1"/>
</dbReference>
<feature type="transmembrane region" description="Helical" evidence="8">
    <location>
        <begin position="35"/>
        <end position="53"/>
    </location>
</feature>
<dbReference type="InterPro" id="IPR006512">
    <property type="entry name" value="YidE_YbjL"/>
</dbReference>
<dbReference type="AlphaFoldDB" id="A0A9Q5BZ38"/>
<evidence type="ECO:0000256" key="5">
    <source>
        <dbReference type="ARBA" id="ARBA00022692"/>
    </source>
</evidence>
<dbReference type="InterPro" id="IPR050144">
    <property type="entry name" value="AAE_transporter"/>
</dbReference>
<evidence type="ECO:0000259" key="9">
    <source>
        <dbReference type="PROSITE" id="PS51202"/>
    </source>
</evidence>
<dbReference type="SUPFAM" id="SSF116726">
    <property type="entry name" value="TrkA C-terminal domain-like"/>
    <property type="match status" value="1"/>
</dbReference>
<feature type="transmembrane region" description="Helical" evidence="8">
    <location>
        <begin position="467"/>
        <end position="488"/>
    </location>
</feature>
<evidence type="ECO:0000256" key="4">
    <source>
        <dbReference type="ARBA" id="ARBA00022475"/>
    </source>
</evidence>
<feature type="transmembrane region" description="Helical" evidence="8">
    <location>
        <begin position="12"/>
        <end position="28"/>
    </location>
</feature>
<keyword evidence="3" id="KW-0813">Transport</keyword>
<dbReference type="PROSITE" id="PS51202">
    <property type="entry name" value="RCK_C"/>
    <property type="match status" value="1"/>
</dbReference>
<dbReference type="InterPro" id="IPR022457">
    <property type="entry name" value="Asp_Ala_antiprt"/>
</dbReference>
<feature type="transmembrane region" description="Helical" evidence="8">
    <location>
        <begin position="500"/>
        <end position="518"/>
    </location>
</feature>
<evidence type="ECO:0000313" key="10">
    <source>
        <dbReference type="EMBL" id="NRN92337.1"/>
    </source>
</evidence>